<dbReference type="GO" id="GO:0050660">
    <property type="term" value="F:flavin adenine dinucleotide binding"/>
    <property type="evidence" value="ECO:0007669"/>
    <property type="project" value="UniProtKB-UniRule"/>
</dbReference>
<keyword evidence="7" id="KW-0521">NADP</keyword>
<dbReference type="GO" id="GO:0003723">
    <property type="term" value="F:RNA binding"/>
    <property type="evidence" value="ECO:0007669"/>
    <property type="project" value="TreeGrafter"/>
</dbReference>
<keyword evidence="5" id="KW-0507">mRNA processing</keyword>
<evidence type="ECO:0000256" key="1">
    <source>
        <dbReference type="ARBA" id="ARBA00001917"/>
    </source>
</evidence>
<protein>
    <recommendedName>
        <fullName evidence="2 15">tRNA-dihydrouridine(47) synthase [NAD(P)(+)]</fullName>
        <ecNumber evidence="15">1.3.1.-</ecNumber>
    </recommendedName>
    <alternativeName>
        <fullName evidence="15">tRNA-dihydrouridine synthase 3</fullName>
    </alternativeName>
</protein>
<dbReference type="Pfam" id="PF25585">
    <property type="entry name" value="zf-CCCH_DUS3L"/>
    <property type="match status" value="1"/>
</dbReference>
<comment type="catalytic activity">
    <reaction evidence="11">
        <text>a 5,6-dihydrouridine in mRNA + NAD(+) = a uridine in mRNA + NADH + H(+)</text>
        <dbReference type="Rhea" id="RHEA:69851"/>
        <dbReference type="Rhea" id="RHEA-COMP:14658"/>
        <dbReference type="Rhea" id="RHEA-COMP:17789"/>
        <dbReference type="ChEBI" id="CHEBI:15378"/>
        <dbReference type="ChEBI" id="CHEBI:57540"/>
        <dbReference type="ChEBI" id="CHEBI:57945"/>
        <dbReference type="ChEBI" id="CHEBI:65315"/>
        <dbReference type="ChEBI" id="CHEBI:74443"/>
    </reaction>
    <physiologicalReaction direction="right-to-left" evidence="11">
        <dbReference type="Rhea" id="RHEA:69853"/>
    </physiologicalReaction>
</comment>
<evidence type="ECO:0000313" key="18">
    <source>
        <dbReference type="Proteomes" id="UP000008312"/>
    </source>
</evidence>
<dbReference type="PROSITE" id="PS01136">
    <property type="entry name" value="UPF0034"/>
    <property type="match status" value="1"/>
</dbReference>
<evidence type="ECO:0000256" key="11">
    <source>
        <dbReference type="ARBA" id="ARBA00048342"/>
    </source>
</evidence>
<proteinExistence type="inferred from homology"/>
<dbReference type="GO" id="GO:0006397">
    <property type="term" value="P:mRNA processing"/>
    <property type="evidence" value="ECO:0007669"/>
    <property type="project" value="UniProtKB-KW"/>
</dbReference>
<evidence type="ECO:0000256" key="6">
    <source>
        <dbReference type="ARBA" id="ARBA00022694"/>
    </source>
</evidence>
<keyword evidence="3 15" id="KW-0285">Flavoprotein</keyword>
<dbReference type="AlphaFoldDB" id="D8M474"/>
<evidence type="ECO:0000256" key="4">
    <source>
        <dbReference type="ARBA" id="ARBA00022643"/>
    </source>
</evidence>
<comment type="similarity">
    <text evidence="15">Belongs to the dus family. Dus3 subfamily.</text>
</comment>
<evidence type="ECO:0000256" key="8">
    <source>
        <dbReference type="ARBA" id="ARBA00023002"/>
    </source>
</evidence>
<evidence type="ECO:0000256" key="13">
    <source>
        <dbReference type="ARBA" id="ARBA00049513"/>
    </source>
</evidence>
<dbReference type="Proteomes" id="UP000008312">
    <property type="component" value="Unassembled WGS sequence"/>
</dbReference>
<organism evidence="17">
    <name type="scientific">Blastocystis hominis</name>
    <dbReference type="NCBI Taxonomy" id="12968"/>
    <lineage>
        <taxon>Eukaryota</taxon>
        <taxon>Sar</taxon>
        <taxon>Stramenopiles</taxon>
        <taxon>Bigyra</taxon>
        <taxon>Opalozoa</taxon>
        <taxon>Opalinata</taxon>
        <taxon>Blastocystidae</taxon>
        <taxon>Blastocystis</taxon>
    </lineage>
</organism>
<dbReference type="GeneID" id="24919613"/>
<dbReference type="InterPro" id="IPR035587">
    <property type="entry name" value="DUS-like_FMN-bd"/>
</dbReference>
<dbReference type="Pfam" id="PF01207">
    <property type="entry name" value="Dus"/>
    <property type="match status" value="1"/>
</dbReference>
<dbReference type="InterPro" id="IPR018517">
    <property type="entry name" value="tRNA_hU_synthase_CS"/>
</dbReference>
<keyword evidence="6 15" id="KW-0819">tRNA processing</keyword>
<comment type="catalytic activity">
    <reaction evidence="10">
        <text>5,6-dihydrouridine(47) in tRNA + NAD(+) = uridine(47) in tRNA + NADH + H(+)</text>
        <dbReference type="Rhea" id="RHEA:53364"/>
        <dbReference type="Rhea" id="RHEA-COMP:13539"/>
        <dbReference type="Rhea" id="RHEA-COMP:13540"/>
        <dbReference type="ChEBI" id="CHEBI:15378"/>
        <dbReference type="ChEBI" id="CHEBI:57540"/>
        <dbReference type="ChEBI" id="CHEBI:57945"/>
        <dbReference type="ChEBI" id="CHEBI:65315"/>
        <dbReference type="ChEBI" id="CHEBI:74443"/>
        <dbReference type="EC" id="1.3.1.89"/>
    </reaction>
    <physiologicalReaction direction="right-to-left" evidence="10">
        <dbReference type="Rhea" id="RHEA:53366"/>
    </physiologicalReaction>
</comment>
<evidence type="ECO:0000256" key="9">
    <source>
        <dbReference type="ARBA" id="ARBA00023027"/>
    </source>
</evidence>
<evidence type="ECO:0000256" key="7">
    <source>
        <dbReference type="ARBA" id="ARBA00022857"/>
    </source>
</evidence>
<keyword evidence="9" id="KW-0520">NAD</keyword>
<dbReference type="GO" id="GO:0008270">
    <property type="term" value="F:zinc ion binding"/>
    <property type="evidence" value="ECO:0007669"/>
    <property type="project" value="UniProtKB-KW"/>
</dbReference>
<keyword evidence="14 15" id="KW-0479">Metal-binding</keyword>
<dbReference type="InterPro" id="IPR000571">
    <property type="entry name" value="Znf_CCCH"/>
</dbReference>
<accession>D8M474</accession>
<evidence type="ECO:0000256" key="3">
    <source>
        <dbReference type="ARBA" id="ARBA00022630"/>
    </source>
</evidence>
<dbReference type="PANTHER" id="PTHR45846:SF1">
    <property type="entry name" value="TRNA-DIHYDROURIDINE(47) SYNTHASE [NAD(P)(+)]-LIKE"/>
    <property type="match status" value="1"/>
</dbReference>
<sequence length="516" mass="58169">MQCKFIAKGEPCPYGAACKYEHDIPTFLKNRGEDIGPVCPFWVLLGFSYSPQNAHGYCPMGLNCRWAMSHTSASFEPIEKPQAEQTPYVELNTFRSIPLQIRKKTYVFQFDSWKQNAKNTPEIDASGIDIRETPSSRSFAAIGPILPPDRAPLDFRGKIYIAPLTTVGNLPFRRICVELGADITCSEMAMCGNLLHSCASEWALLRRHPSEQCFGVQITTGKVEDAGYVCELLRREGTVDFVDLNAGCPIDAVEKAGAGAGLLTKVGRLKRIVRCMLGSLENVPLMVKVRTGDHENTSHRLVPQLQRIRGNRGNRVSGVIIHGRTKQGRYTKSADWEYIKACAKSQDADLPRLQVIGNGDVFDNEDYWNRMEDGVLDGIMIGRGALIKPWICTEIKERRHWDISAGERLEIVKRFCDYGLEHWGSDAQGVDRTRRFLLEWLSFLCRYVPIGLLEHPQTMQQRPVAYVGRSELETLLGSRRAEDWIKISEMFLGPVAEGFTFIPKHRSSAWVESEPK</sequence>
<keyword evidence="14 15" id="KW-0863">Zinc-finger</keyword>
<keyword evidence="4 15" id="KW-0288">FMN</keyword>
<reference evidence="17" key="1">
    <citation type="submission" date="2010-02" db="EMBL/GenBank/DDBJ databases">
        <title>Sequencing and annotation of the Blastocystis hominis genome.</title>
        <authorList>
            <person name="Wincker P."/>
        </authorList>
    </citation>
    <scope>NUCLEOTIDE SEQUENCE</scope>
    <source>
        <strain evidence="17">Singapore isolate B</strain>
    </source>
</reference>
<evidence type="ECO:0000256" key="14">
    <source>
        <dbReference type="PROSITE-ProRule" id="PRU00723"/>
    </source>
</evidence>
<feature type="zinc finger region" description="C3H1-type" evidence="14">
    <location>
        <begin position="1"/>
        <end position="25"/>
    </location>
</feature>
<dbReference type="EMBL" id="FN668651">
    <property type="protein sequence ID" value="CBK22863.2"/>
    <property type="molecule type" value="Genomic_DNA"/>
</dbReference>
<evidence type="ECO:0000259" key="16">
    <source>
        <dbReference type="PROSITE" id="PS50103"/>
    </source>
</evidence>
<dbReference type="RefSeq" id="XP_012896911.1">
    <property type="nucleotide sequence ID" value="XM_013041457.1"/>
</dbReference>
<name>D8M474_BLAHO</name>
<evidence type="ECO:0000256" key="15">
    <source>
        <dbReference type="RuleBase" id="RU291113"/>
    </source>
</evidence>
<comment type="cofactor">
    <cofactor evidence="1 15">
        <name>FMN</name>
        <dbReference type="ChEBI" id="CHEBI:58210"/>
    </cofactor>
</comment>
<dbReference type="EC" id="1.3.1.-" evidence="15"/>
<evidence type="ECO:0000256" key="2">
    <source>
        <dbReference type="ARBA" id="ARBA00012376"/>
    </source>
</evidence>
<gene>
    <name evidence="17" type="ORF">GSBLH_T00002445001</name>
</gene>
<dbReference type="PANTHER" id="PTHR45846">
    <property type="entry name" value="TRNA-DIHYDROURIDINE(47) SYNTHASE [NAD(P)(+)]-LIKE"/>
    <property type="match status" value="1"/>
</dbReference>
<keyword evidence="14 15" id="KW-0862">Zinc</keyword>
<dbReference type="InterPro" id="IPR013785">
    <property type="entry name" value="Aldolase_TIM"/>
</dbReference>
<keyword evidence="8 15" id="KW-0560">Oxidoreductase</keyword>
<evidence type="ECO:0000313" key="17">
    <source>
        <dbReference type="EMBL" id="CBK22863.2"/>
    </source>
</evidence>
<evidence type="ECO:0000256" key="10">
    <source>
        <dbReference type="ARBA" id="ARBA00048266"/>
    </source>
</evidence>
<dbReference type="OrthoDB" id="259935at2759"/>
<dbReference type="OMA" id="YTHIPRE"/>
<dbReference type="Gene3D" id="3.20.20.70">
    <property type="entry name" value="Aldolase class I"/>
    <property type="match status" value="1"/>
</dbReference>
<comment type="catalytic activity">
    <reaction evidence="13">
        <text>5,6-dihydrouridine(47) in tRNA + NADP(+) = uridine(47) in tRNA + NADPH + H(+)</text>
        <dbReference type="Rhea" id="RHEA:53360"/>
        <dbReference type="Rhea" id="RHEA-COMP:13539"/>
        <dbReference type="Rhea" id="RHEA-COMP:13540"/>
        <dbReference type="ChEBI" id="CHEBI:15378"/>
        <dbReference type="ChEBI" id="CHEBI:57783"/>
        <dbReference type="ChEBI" id="CHEBI:58349"/>
        <dbReference type="ChEBI" id="CHEBI:65315"/>
        <dbReference type="ChEBI" id="CHEBI:74443"/>
        <dbReference type="EC" id="1.3.1.89"/>
    </reaction>
    <physiologicalReaction direction="right-to-left" evidence="13">
        <dbReference type="Rhea" id="RHEA:53362"/>
    </physiologicalReaction>
</comment>
<keyword evidence="18" id="KW-1185">Reference proteome</keyword>
<dbReference type="GO" id="GO:0106414">
    <property type="term" value="F:mRNA dihydrouridine synthase activity"/>
    <property type="evidence" value="ECO:0007669"/>
    <property type="project" value="RHEA"/>
</dbReference>
<dbReference type="PROSITE" id="PS50103">
    <property type="entry name" value="ZF_C3H1"/>
    <property type="match status" value="1"/>
</dbReference>
<comment type="catalytic activity">
    <reaction evidence="12">
        <text>a 5,6-dihydrouridine in mRNA + NADP(+) = a uridine in mRNA + NADPH + H(+)</text>
        <dbReference type="Rhea" id="RHEA:69855"/>
        <dbReference type="Rhea" id="RHEA-COMP:14658"/>
        <dbReference type="Rhea" id="RHEA-COMP:17789"/>
        <dbReference type="ChEBI" id="CHEBI:15378"/>
        <dbReference type="ChEBI" id="CHEBI:57783"/>
        <dbReference type="ChEBI" id="CHEBI:58349"/>
        <dbReference type="ChEBI" id="CHEBI:65315"/>
        <dbReference type="ChEBI" id="CHEBI:74443"/>
    </reaction>
    <physiologicalReaction direction="right-to-left" evidence="12">
        <dbReference type="Rhea" id="RHEA:69857"/>
    </physiologicalReaction>
</comment>
<feature type="domain" description="C3H1-type" evidence="16">
    <location>
        <begin position="1"/>
        <end position="25"/>
    </location>
</feature>
<evidence type="ECO:0000256" key="12">
    <source>
        <dbReference type="ARBA" id="ARBA00049447"/>
    </source>
</evidence>
<dbReference type="CDD" id="cd02801">
    <property type="entry name" value="DUS_like_FMN"/>
    <property type="match status" value="1"/>
</dbReference>
<dbReference type="GO" id="GO:0102265">
    <property type="term" value="F:tRNA-dihydrouridine47 synthase activity"/>
    <property type="evidence" value="ECO:0007669"/>
    <property type="project" value="UniProtKB-EC"/>
</dbReference>
<dbReference type="InParanoid" id="D8M474"/>
<dbReference type="SUPFAM" id="SSF51395">
    <property type="entry name" value="FMN-linked oxidoreductases"/>
    <property type="match status" value="1"/>
</dbReference>
<evidence type="ECO:0000256" key="5">
    <source>
        <dbReference type="ARBA" id="ARBA00022664"/>
    </source>
</evidence>